<proteinExistence type="evidence at transcript level"/>
<evidence type="ECO:0000313" key="1">
    <source>
        <dbReference type="EMBL" id="ACU13517.1"/>
    </source>
</evidence>
<organism evidence="1">
    <name type="scientific">Glycine max</name>
    <name type="common">Soybean</name>
    <name type="synonym">Glycine hispida</name>
    <dbReference type="NCBI Taxonomy" id="3847"/>
    <lineage>
        <taxon>Eukaryota</taxon>
        <taxon>Viridiplantae</taxon>
        <taxon>Streptophyta</taxon>
        <taxon>Embryophyta</taxon>
        <taxon>Tracheophyta</taxon>
        <taxon>Spermatophyta</taxon>
        <taxon>Magnoliopsida</taxon>
        <taxon>eudicotyledons</taxon>
        <taxon>Gunneridae</taxon>
        <taxon>Pentapetalae</taxon>
        <taxon>rosids</taxon>
        <taxon>fabids</taxon>
        <taxon>Fabales</taxon>
        <taxon>Fabaceae</taxon>
        <taxon>Papilionoideae</taxon>
        <taxon>50 kb inversion clade</taxon>
        <taxon>NPAAA clade</taxon>
        <taxon>indigoferoid/millettioid clade</taxon>
        <taxon>Phaseoleae</taxon>
        <taxon>Glycine</taxon>
        <taxon>Glycine subgen. Soja</taxon>
    </lineage>
</organism>
<accession>C6SW94</accession>
<dbReference type="EMBL" id="BT089437">
    <property type="protein sequence ID" value="ACU13517.1"/>
    <property type="molecule type" value="mRNA"/>
</dbReference>
<sequence length="58" mass="6173">MQSAFNCSTAGNPCLKNVKSVTLTLSKGKQILHTVKCKILPQLLPSAVTVVGSNLENF</sequence>
<protein>
    <submittedName>
        <fullName evidence="1">Uncharacterized protein</fullName>
    </submittedName>
</protein>
<dbReference type="AlphaFoldDB" id="C6SW94"/>
<name>C6SW94_SOYBN</name>
<reference evidence="1" key="1">
    <citation type="submission" date="2009-08" db="EMBL/GenBank/DDBJ databases">
        <authorList>
            <person name="Cheung F."/>
            <person name="Xiao Y."/>
            <person name="Chan A."/>
            <person name="Moskal W."/>
            <person name="Town C.D."/>
        </authorList>
    </citation>
    <scope>NUCLEOTIDE SEQUENCE</scope>
</reference>